<protein>
    <submittedName>
        <fullName evidence="3">Uncharacterized protein</fullName>
    </submittedName>
</protein>
<dbReference type="EMBL" id="PYGA01000007">
    <property type="protein sequence ID" value="PSK97774.1"/>
    <property type="molecule type" value="Genomic_DNA"/>
</dbReference>
<proteinExistence type="predicted"/>
<feature type="compositionally biased region" description="Low complexity" evidence="1">
    <location>
        <begin position="179"/>
        <end position="190"/>
    </location>
</feature>
<feature type="compositionally biased region" description="Gly residues" evidence="1">
    <location>
        <begin position="191"/>
        <end position="201"/>
    </location>
</feature>
<name>A0A2P8DKN1_9ACTN</name>
<feature type="transmembrane region" description="Helical" evidence="2">
    <location>
        <begin position="106"/>
        <end position="126"/>
    </location>
</feature>
<keyword evidence="2" id="KW-1133">Transmembrane helix</keyword>
<accession>A0A2P8DKN1</accession>
<feature type="transmembrane region" description="Helical" evidence="2">
    <location>
        <begin position="71"/>
        <end position="91"/>
    </location>
</feature>
<dbReference type="Proteomes" id="UP000240542">
    <property type="component" value="Unassembled WGS sequence"/>
</dbReference>
<reference evidence="3 4" key="1">
    <citation type="submission" date="2018-03" db="EMBL/GenBank/DDBJ databases">
        <title>Genomic Encyclopedia of Archaeal and Bacterial Type Strains, Phase II (KMG-II): from individual species to whole genera.</title>
        <authorList>
            <person name="Goeker M."/>
        </authorList>
    </citation>
    <scope>NUCLEOTIDE SEQUENCE [LARGE SCALE GENOMIC DNA]</scope>
    <source>
        <strain evidence="3 4">DSM 45312</strain>
    </source>
</reference>
<sequence length="201" mass="20165">MPNAARHIVGAAVGLIAFPLLVLGVTETMALHFRAITRFEFGAGGPLLWLLLLVVVGMLIGGLVGPRVSPLASLIPGVLLVLFSAAASTVGETASLISDIYGGPNILTSTPALGVLGGLLIAASLFPSRWRAAPPANASGYPPPGYPASAAHGPQQGYAGPGHDAGQDSYQYGGPGPHPYGEAAPSPYGEPGQGYGPGAPR</sequence>
<feature type="region of interest" description="Disordered" evidence="1">
    <location>
        <begin position="141"/>
        <end position="201"/>
    </location>
</feature>
<evidence type="ECO:0000256" key="2">
    <source>
        <dbReference type="SAM" id="Phobius"/>
    </source>
</evidence>
<evidence type="ECO:0000256" key="1">
    <source>
        <dbReference type="SAM" id="MobiDB-lite"/>
    </source>
</evidence>
<comment type="caution">
    <text evidence="3">The sequence shown here is derived from an EMBL/GenBank/DDBJ whole genome shotgun (WGS) entry which is preliminary data.</text>
</comment>
<dbReference type="OrthoDB" id="3544501at2"/>
<keyword evidence="2" id="KW-0812">Transmembrane</keyword>
<dbReference type="AlphaFoldDB" id="A0A2P8DKN1"/>
<evidence type="ECO:0000313" key="3">
    <source>
        <dbReference type="EMBL" id="PSK97774.1"/>
    </source>
</evidence>
<gene>
    <name evidence="3" type="ORF">CLV63_107167</name>
</gene>
<organism evidence="3 4">
    <name type="scientific">Murinocardiopsis flavida</name>
    <dbReference type="NCBI Taxonomy" id="645275"/>
    <lineage>
        <taxon>Bacteria</taxon>
        <taxon>Bacillati</taxon>
        <taxon>Actinomycetota</taxon>
        <taxon>Actinomycetes</taxon>
        <taxon>Streptosporangiales</taxon>
        <taxon>Nocardiopsidaceae</taxon>
        <taxon>Murinocardiopsis</taxon>
    </lineage>
</organism>
<keyword evidence="4" id="KW-1185">Reference proteome</keyword>
<dbReference type="RefSeq" id="WP_106583103.1">
    <property type="nucleotide sequence ID" value="NZ_PYGA01000007.1"/>
</dbReference>
<evidence type="ECO:0000313" key="4">
    <source>
        <dbReference type="Proteomes" id="UP000240542"/>
    </source>
</evidence>
<keyword evidence="2" id="KW-0472">Membrane</keyword>
<feature type="transmembrane region" description="Helical" evidence="2">
    <location>
        <begin position="46"/>
        <end position="64"/>
    </location>
</feature>